<keyword evidence="5" id="KW-0788">Thiol protease</keyword>
<dbReference type="EC" id="3.4.-.-" evidence="9"/>
<feature type="domain" description="NlpC/P60" evidence="8">
    <location>
        <begin position="251"/>
        <end position="372"/>
    </location>
</feature>
<dbReference type="GO" id="GO:0008234">
    <property type="term" value="F:cysteine-type peptidase activity"/>
    <property type="evidence" value="ECO:0007669"/>
    <property type="project" value="UniProtKB-KW"/>
</dbReference>
<evidence type="ECO:0000256" key="3">
    <source>
        <dbReference type="ARBA" id="ARBA00022729"/>
    </source>
</evidence>
<keyword evidence="6" id="KW-0175">Coiled coil</keyword>
<feature type="chain" id="PRO_5005570198" evidence="7">
    <location>
        <begin position="26"/>
        <end position="372"/>
    </location>
</feature>
<organism evidence="9 10">
    <name type="scientific">Clostridium homopropionicum DSM 5847</name>
    <dbReference type="NCBI Taxonomy" id="1121318"/>
    <lineage>
        <taxon>Bacteria</taxon>
        <taxon>Bacillati</taxon>
        <taxon>Bacillota</taxon>
        <taxon>Clostridia</taxon>
        <taxon>Eubacteriales</taxon>
        <taxon>Clostridiaceae</taxon>
        <taxon>Clostridium</taxon>
    </lineage>
</organism>
<evidence type="ECO:0000256" key="5">
    <source>
        <dbReference type="ARBA" id="ARBA00022807"/>
    </source>
</evidence>
<protein>
    <submittedName>
        <fullName evidence="9">Gamma-D-glutamyl-L-lysine endopeptidase</fullName>
        <ecNumber evidence="9">3.4.-.-</ecNumber>
    </submittedName>
</protein>
<evidence type="ECO:0000313" key="9">
    <source>
        <dbReference type="EMBL" id="KOA19104.1"/>
    </source>
</evidence>
<proteinExistence type="inferred from homology"/>
<reference evidence="10" key="1">
    <citation type="submission" date="2015-08" db="EMBL/GenBank/DDBJ databases">
        <title>Genome sequence of the strict anaerobe Clostridium homopropionicum LuHBu1 (DSM 5847T).</title>
        <authorList>
            <person name="Poehlein A."/>
            <person name="Beck M."/>
            <person name="Schiel-Bengelsdorf B."/>
            <person name="Bengelsdorf F.R."/>
            <person name="Daniel R."/>
            <person name="Duerre P."/>
        </authorList>
    </citation>
    <scope>NUCLEOTIDE SEQUENCE [LARGE SCALE GENOMIC DNA]</scope>
    <source>
        <strain evidence="10">DSM 5847</strain>
    </source>
</reference>
<dbReference type="AlphaFoldDB" id="A0A0L6Z818"/>
<dbReference type="SUPFAM" id="SSF54001">
    <property type="entry name" value="Cysteine proteinases"/>
    <property type="match status" value="1"/>
</dbReference>
<dbReference type="Pfam" id="PF24568">
    <property type="entry name" value="CC_PcsB"/>
    <property type="match status" value="1"/>
</dbReference>
<name>A0A0L6Z818_9CLOT</name>
<dbReference type="PROSITE" id="PS51935">
    <property type="entry name" value="NLPC_P60"/>
    <property type="match status" value="1"/>
</dbReference>
<feature type="coiled-coil region" evidence="6">
    <location>
        <begin position="25"/>
        <end position="115"/>
    </location>
</feature>
<gene>
    <name evidence="9" type="primary">ykfC</name>
    <name evidence="9" type="ORF">CLHOM_24850</name>
</gene>
<dbReference type="Gene3D" id="6.10.250.3150">
    <property type="match status" value="1"/>
</dbReference>
<dbReference type="Pfam" id="PF00877">
    <property type="entry name" value="NLPC_P60"/>
    <property type="match status" value="1"/>
</dbReference>
<feature type="coiled-coil region" evidence="6">
    <location>
        <begin position="155"/>
        <end position="238"/>
    </location>
</feature>
<comment type="caution">
    <text evidence="9">The sequence shown here is derived from an EMBL/GenBank/DDBJ whole genome shotgun (WGS) entry which is preliminary data.</text>
</comment>
<sequence length="372" mass="41812">MHKKVSYIVTSALLIVAMSTTAVLAEPLSDKLKQQQTEMQEHKSQYNTAKQKVDEIESKIEHFDWQIEALLTEIEENKTKIKSIENDIEISKREVQKAEEEIKAEQDLYNERMKTMYMNGVGGYLDVVLGAESLSDLFEKVEIVKKITELDKKIVNELKEKQEALNVKQEKLKEEQTKLIALNNTQEEKKKALEKDKSEQDKLIADARRQADAYESVVKEDQAKIKETKRLIAQMTAKVSSSSKPSRGSASYSSDAVVSYAAKFLGAPYVWGANGAESFDCSGFTKYVYAHFDVRLPRVSRDQAEVGTYVAKSDLQPGDLVFFGYNGGSGSIHHVGIYVGNDSYIHAPRTGDVVKISSLSSRSDYATARRVR</sequence>
<feature type="signal peptide" evidence="7">
    <location>
        <begin position="1"/>
        <end position="25"/>
    </location>
</feature>
<dbReference type="STRING" id="36844.SAMN04488501_11923"/>
<comment type="similarity">
    <text evidence="1">Belongs to the peptidase C40 family.</text>
</comment>
<dbReference type="PATRIC" id="fig|1121318.3.peg.2501"/>
<dbReference type="InterPro" id="IPR051202">
    <property type="entry name" value="Peptidase_C40"/>
</dbReference>
<dbReference type="GO" id="GO:0006508">
    <property type="term" value="P:proteolysis"/>
    <property type="evidence" value="ECO:0007669"/>
    <property type="project" value="UniProtKB-KW"/>
</dbReference>
<keyword evidence="2" id="KW-0645">Protease</keyword>
<dbReference type="InterPro" id="IPR057309">
    <property type="entry name" value="PcsB_CC"/>
</dbReference>
<evidence type="ECO:0000313" key="10">
    <source>
        <dbReference type="Proteomes" id="UP000037043"/>
    </source>
</evidence>
<evidence type="ECO:0000256" key="4">
    <source>
        <dbReference type="ARBA" id="ARBA00022801"/>
    </source>
</evidence>
<evidence type="ECO:0000256" key="1">
    <source>
        <dbReference type="ARBA" id="ARBA00007074"/>
    </source>
</evidence>
<keyword evidence="4 9" id="KW-0378">Hydrolase</keyword>
<keyword evidence="3 7" id="KW-0732">Signal</keyword>
<dbReference type="InterPro" id="IPR038765">
    <property type="entry name" value="Papain-like_cys_pep_sf"/>
</dbReference>
<dbReference type="PANTHER" id="PTHR47053">
    <property type="entry name" value="MUREIN DD-ENDOPEPTIDASE MEPH-RELATED"/>
    <property type="match status" value="1"/>
</dbReference>
<dbReference type="EMBL" id="LHUR01000028">
    <property type="protein sequence ID" value="KOA19104.1"/>
    <property type="molecule type" value="Genomic_DNA"/>
</dbReference>
<dbReference type="InterPro" id="IPR000064">
    <property type="entry name" value="NLP_P60_dom"/>
</dbReference>
<accession>A0A0L6Z818</accession>
<evidence type="ECO:0000256" key="2">
    <source>
        <dbReference type="ARBA" id="ARBA00022670"/>
    </source>
</evidence>
<dbReference type="PANTHER" id="PTHR47053:SF1">
    <property type="entry name" value="MUREIN DD-ENDOPEPTIDASE MEPH-RELATED"/>
    <property type="match status" value="1"/>
</dbReference>
<evidence type="ECO:0000256" key="6">
    <source>
        <dbReference type="SAM" id="Coils"/>
    </source>
</evidence>
<keyword evidence="10" id="KW-1185">Reference proteome</keyword>
<dbReference type="Gene3D" id="3.90.1720.10">
    <property type="entry name" value="endopeptidase domain like (from Nostoc punctiforme)"/>
    <property type="match status" value="1"/>
</dbReference>
<dbReference type="Proteomes" id="UP000037043">
    <property type="component" value="Unassembled WGS sequence"/>
</dbReference>
<evidence type="ECO:0000259" key="8">
    <source>
        <dbReference type="PROSITE" id="PS51935"/>
    </source>
</evidence>
<evidence type="ECO:0000256" key="7">
    <source>
        <dbReference type="SAM" id="SignalP"/>
    </source>
</evidence>